<dbReference type="Gene3D" id="2.60.120.620">
    <property type="entry name" value="q2cbj1_9rhob like domain"/>
    <property type="match status" value="1"/>
</dbReference>
<dbReference type="EMBL" id="BLXT01001203">
    <property type="protein sequence ID" value="GFN83430.1"/>
    <property type="molecule type" value="Genomic_DNA"/>
</dbReference>
<feature type="domain" description="Fe2OG dioxygenase" evidence="7">
    <location>
        <begin position="214"/>
        <end position="311"/>
    </location>
</feature>
<dbReference type="InterPro" id="IPR006620">
    <property type="entry name" value="Pro_4_hyd_alph"/>
</dbReference>
<evidence type="ECO:0000256" key="2">
    <source>
        <dbReference type="ARBA" id="ARBA00022723"/>
    </source>
</evidence>
<evidence type="ECO:0000256" key="4">
    <source>
        <dbReference type="ARBA" id="ARBA00022964"/>
    </source>
</evidence>
<name>A0AAV3YJL0_9GAST</name>
<dbReference type="InterPro" id="IPR005123">
    <property type="entry name" value="Oxoglu/Fe-dep_dioxygenase_dom"/>
</dbReference>
<keyword evidence="2" id="KW-0479">Metal-binding</keyword>
<reference evidence="8 9" key="1">
    <citation type="journal article" date="2021" name="Elife">
        <title>Chloroplast acquisition without the gene transfer in kleptoplastic sea slugs, Plakobranchus ocellatus.</title>
        <authorList>
            <person name="Maeda T."/>
            <person name="Takahashi S."/>
            <person name="Yoshida T."/>
            <person name="Shimamura S."/>
            <person name="Takaki Y."/>
            <person name="Nagai Y."/>
            <person name="Toyoda A."/>
            <person name="Suzuki Y."/>
            <person name="Arimoto A."/>
            <person name="Ishii H."/>
            <person name="Satoh N."/>
            <person name="Nishiyama T."/>
            <person name="Hasebe M."/>
            <person name="Maruyama T."/>
            <person name="Minagawa J."/>
            <person name="Obokata J."/>
            <person name="Shigenobu S."/>
        </authorList>
    </citation>
    <scope>NUCLEOTIDE SEQUENCE [LARGE SCALE GENOMIC DNA]</scope>
</reference>
<evidence type="ECO:0000256" key="5">
    <source>
        <dbReference type="ARBA" id="ARBA00023002"/>
    </source>
</evidence>
<sequence length="350" mass="39998">MCQTQAALRAEYVCSCFFTRQIFIKKYGLHVTFENEAQFEREFRQGLRFRGCSTDKQYADVLLEVKAEQERRKNYHTTFLSNYLRNQESYSYVHPELKQLQRKFLDARFLDISQDRNLQSPETLLQTLTNNGGFDHGEQVYSFPLFTPEFCNHLAEEITHFRESTLKRSLPNTMNSEGVSLDEMGLSYTLLTSLIQDYLQPITKLLFPAWGGGTLDSFKSFVVCYEVDKQQALSKHFDNAEVSMSVCLNSEFEGGDLQLGEMLGEAGSQWLEPVQVKQKKGHCILHRSRQFHSADPISRGKRINMIVWMRSSSVRNLICPMCGQAPDIREVPIAGDGFTPSNTTAACACV</sequence>
<dbReference type="GO" id="GO:0051213">
    <property type="term" value="F:dioxygenase activity"/>
    <property type="evidence" value="ECO:0007669"/>
    <property type="project" value="UniProtKB-KW"/>
</dbReference>
<dbReference type="AlphaFoldDB" id="A0AAV3YJL0"/>
<dbReference type="GO" id="GO:0016705">
    <property type="term" value="F:oxidoreductase activity, acting on paired donors, with incorporation or reduction of molecular oxygen"/>
    <property type="evidence" value="ECO:0007669"/>
    <property type="project" value="InterPro"/>
</dbReference>
<keyword evidence="5" id="KW-0560">Oxidoreductase</keyword>
<dbReference type="Pfam" id="PF25238">
    <property type="entry name" value="OGFOD2-like"/>
    <property type="match status" value="1"/>
</dbReference>
<evidence type="ECO:0000256" key="6">
    <source>
        <dbReference type="ARBA" id="ARBA00023004"/>
    </source>
</evidence>
<dbReference type="PROSITE" id="PS51471">
    <property type="entry name" value="FE2OG_OXY"/>
    <property type="match status" value="1"/>
</dbReference>
<dbReference type="GO" id="GO:0031418">
    <property type="term" value="F:L-ascorbic acid binding"/>
    <property type="evidence" value="ECO:0007669"/>
    <property type="project" value="UniProtKB-KW"/>
</dbReference>
<protein>
    <submittedName>
        <fullName evidence="8">2-oxoglutarate and iron-dependent oxygenase domain-containing protein 2-like</fullName>
    </submittedName>
</protein>
<keyword evidence="9" id="KW-1185">Reference proteome</keyword>
<dbReference type="Proteomes" id="UP000735302">
    <property type="component" value="Unassembled WGS sequence"/>
</dbReference>
<dbReference type="GO" id="GO:0005506">
    <property type="term" value="F:iron ion binding"/>
    <property type="evidence" value="ECO:0007669"/>
    <property type="project" value="InterPro"/>
</dbReference>
<dbReference type="SMART" id="SM00702">
    <property type="entry name" value="P4Hc"/>
    <property type="match status" value="1"/>
</dbReference>
<dbReference type="PANTHER" id="PTHR24014:SF4">
    <property type="entry name" value="2-OXOGLUTARATE AND IRON-DEPENDENT OXYGENASE DOMAIN-CONTAINING PROTEIN 2"/>
    <property type="match status" value="1"/>
</dbReference>
<evidence type="ECO:0000259" key="7">
    <source>
        <dbReference type="PROSITE" id="PS51471"/>
    </source>
</evidence>
<comment type="caution">
    <text evidence="8">The sequence shown here is derived from an EMBL/GenBank/DDBJ whole genome shotgun (WGS) entry which is preliminary data.</text>
</comment>
<keyword evidence="4" id="KW-0223">Dioxygenase</keyword>
<evidence type="ECO:0000256" key="3">
    <source>
        <dbReference type="ARBA" id="ARBA00022896"/>
    </source>
</evidence>
<proteinExistence type="predicted"/>
<evidence type="ECO:0000256" key="1">
    <source>
        <dbReference type="ARBA" id="ARBA00001961"/>
    </source>
</evidence>
<evidence type="ECO:0000313" key="8">
    <source>
        <dbReference type="EMBL" id="GFN83430.1"/>
    </source>
</evidence>
<organism evidence="8 9">
    <name type="scientific">Plakobranchus ocellatus</name>
    <dbReference type="NCBI Taxonomy" id="259542"/>
    <lineage>
        <taxon>Eukaryota</taxon>
        <taxon>Metazoa</taxon>
        <taxon>Spiralia</taxon>
        <taxon>Lophotrochozoa</taxon>
        <taxon>Mollusca</taxon>
        <taxon>Gastropoda</taxon>
        <taxon>Heterobranchia</taxon>
        <taxon>Euthyneura</taxon>
        <taxon>Panpulmonata</taxon>
        <taxon>Sacoglossa</taxon>
        <taxon>Placobranchoidea</taxon>
        <taxon>Plakobranchidae</taxon>
        <taxon>Plakobranchus</taxon>
    </lineage>
</organism>
<gene>
    <name evidence="8" type="ORF">PoB_000993600</name>
</gene>
<accession>A0AAV3YJL0</accession>
<dbReference type="PANTHER" id="PTHR24014">
    <property type="entry name" value="2-OXOGLUTARATE AND IRON-DEPENDENT OXYGENASE DOMAIN-CONTAINING PROTEIN 2"/>
    <property type="match status" value="1"/>
</dbReference>
<comment type="cofactor">
    <cofactor evidence="1">
        <name>L-ascorbate</name>
        <dbReference type="ChEBI" id="CHEBI:38290"/>
    </cofactor>
</comment>
<keyword evidence="3" id="KW-0847">Vitamin C</keyword>
<evidence type="ECO:0000313" key="9">
    <source>
        <dbReference type="Proteomes" id="UP000735302"/>
    </source>
</evidence>
<keyword evidence="6" id="KW-0408">Iron</keyword>